<name>A0A024U271_9STRA</name>
<proteinExistence type="predicted"/>
<evidence type="ECO:0000313" key="1">
    <source>
        <dbReference type="EMBL" id="ETV99717.1"/>
    </source>
</evidence>
<gene>
    <name evidence="1" type="ORF">H310_07777</name>
</gene>
<dbReference type="RefSeq" id="XP_008871493.1">
    <property type="nucleotide sequence ID" value="XM_008873271.1"/>
</dbReference>
<dbReference type="AlphaFoldDB" id="A0A024U271"/>
<dbReference type="EMBL" id="KI913966">
    <property type="protein sequence ID" value="ETV99717.1"/>
    <property type="molecule type" value="Genomic_DNA"/>
</dbReference>
<sequence>MNISVLGKHPLVHLQQVIEAKVSGRNTVEAPRSGSSANEKQIDDVRTGSIGGVVSTVATGGCRHFLTALGGDSRGHRGSLFMLHFARKSMLDLELI</sequence>
<organism evidence="1">
    <name type="scientific">Aphanomyces invadans</name>
    <dbReference type="NCBI Taxonomy" id="157072"/>
    <lineage>
        <taxon>Eukaryota</taxon>
        <taxon>Sar</taxon>
        <taxon>Stramenopiles</taxon>
        <taxon>Oomycota</taxon>
        <taxon>Saprolegniomycetes</taxon>
        <taxon>Saprolegniales</taxon>
        <taxon>Verrucalvaceae</taxon>
        <taxon>Aphanomyces</taxon>
    </lineage>
</organism>
<accession>A0A024U271</accession>
<reference evidence="1" key="1">
    <citation type="submission" date="2013-12" db="EMBL/GenBank/DDBJ databases">
        <title>The Genome Sequence of Aphanomyces invadans NJM9701.</title>
        <authorList>
            <consortium name="The Broad Institute Genomics Platform"/>
            <person name="Russ C."/>
            <person name="Tyler B."/>
            <person name="van West P."/>
            <person name="Dieguez-Uribeondo J."/>
            <person name="Young S.K."/>
            <person name="Zeng Q."/>
            <person name="Gargeya S."/>
            <person name="Fitzgerald M."/>
            <person name="Abouelleil A."/>
            <person name="Alvarado L."/>
            <person name="Chapman S.B."/>
            <person name="Gainer-Dewar J."/>
            <person name="Goldberg J."/>
            <person name="Griggs A."/>
            <person name="Gujja S."/>
            <person name="Hansen M."/>
            <person name="Howarth C."/>
            <person name="Imamovic A."/>
            <person name="Ireland A."/>
            <person name="Larimer J."/>
            <person name="McCowan C."/>
            <person name="Murphy C."/>
            <person name="Pearson M."/>
            <person name="Poon T.W."/>
            <person name="Priest M."/>
            <person name="Roberts A."/>
            <person name="Saif S."/>
            <person name="Shea T."/>
            <person name="Sykes S."/>
            <person name="Wortman J."/>
            <person name="Nusbaum C."/>
            <person name="Birren B."/>
        </authorList>
    </citation>
    <scope>NUCLEOTIDE SEQUENCE [LARGE SCALE GENOMIC DNA]</scope>
    <source>
        <strain evidence="1">NJM9701</strain>
    </source>
</reference>
<dbReference type="GeneID" id="20084827"/>
<protein>
    <submittedName>
        <fullName evidence="1">Uncharacterized protein</fullName>
    </submittedName>
</protein>
<dbReference type="VEuPathDB" id="FungiDB:H310_07777"/>